<dbReference type="PROSITE" id="PS51755">
    <property type="entry name" value="OMPR_PHOB"/>
    <property type="match status" value="1"/>
</dbReference>
<dbReference type="PANTHER" id="PTHR48111">
    <property type="entry name" value="REGULATOR OF RPOS"/>
    <property type="match status" value="1"/>
</dbReference>
<keyword evidence="2" id="KW-0902">Two-component regulatory system</keyword>
<dbReference type="InterPro" id="IPR039420">
    <property type="entry name" value="WalR-like"/>
</dbReference>
<evidence type="ECO:0000259" key="7">
    <source>
        <dbReference type="PROSITE" id="PS51755"/>
    </source>
</evidence>
<dbReference type="Pfam" id="PF00072">
    <property type="entry name" value="Response_reg"/>
    <property type="match status" value="1"/>
</dbReference>
<dbReference type="GO" id="GO:0006355">
    <property type="term" value="P:regulation of DNA-templated transcription"/>
    <property type="evidence" value="ECO:0007669"/>
    <property type="project" value="InterPro"/>
</dbReference>
<evidence type="ECO:0000256" key="2">
    <source>
        <dbReference type="ARBA" id="ARBA00023012"/>
    </source>
</evidence>
<evidence type="ECO:0000313" key="9">
    <source>
        <dbReference type="Proteomes" id="UP000008461"/>
    </source>
</evidence>
<dbReference type="Pfam" id="PF00486">
    <property type="entry name" value="Trans_reg_C"/>
    <property type="match status" value="1"/>
</dbReference>
<dbReference type="InterPro" id="IPR001867">
    <property type="entry name" value="OmpR/PhoB-type_DNA-bd"/>
</dbReference>
<keyword evidence="1 4" id="KW-0597">Phosphoprotein</keyword>
<reference evidence="8 9" key="1">
    <citation type="journal article" date="2011" name="Stand. Genomic Sci.">
        <title>Complete genome sequence of Haliscomenobacter hydrossis type strain (O).</title>
        <authorList>
            <consortium name="US DOE Joint Genome Institute (JGI-PGF)"/>
            <person name="Daligault H."/>
            <person name="Lapidus A."/>
            <person name="Zeytun A."/>
            <person name="Nolan M."/>
            <person name="Lucas S."/>
            <person name="Del Rio T.G."/>
            <person name="Tice H."/>
            <person name="Cheng J.F."/>
            <person name="Tapia R."/>
            <person name="Han C."/>
            <person name="Goodwin L."/>
            <person name="Pitluck S."/>
            <person name="Liolios K."/>
            <person name="Pagani I."/>
            <person name="Ivanova N."/>
            <person name="Huntemann M."/>
            <person name="Mavromatis K."/>
            <person name="Mikhailova N."/>
            <person name="Pati A."/>
            <person name="Chen A."/>
            <person name="Palaniappan K."/>
            <person name="Land M."/>
            <person name="Hauser L."/>
            <person name="Brambilla E.M."/>
            <person name="Rohde M."/>
            <person name="Verbarg S."/>
            <person name="Goker M."/>
            <person name="Bristow J."/>
            <person name="Eisen J.A."/>
            <person name="Markowitz V."/>
            <person name="Hugenholtz P."/>
            <person name="Kyrpides N.C."/>
            <person name="Klenk H.P."/>
            <person name="Woyke T."/>
        </authorList>
    </citation>
    <scope>NUCLEOTIDE SEQUENCE [LARGE SCALE GENOMIC DNA]</scope>
    <source>
        <strain evidence="9">ATCC 27775 / DSM 1100 / LMG 10767 / O</strain>
    </source>
</reference>
<feature type="domain" description="Response regulatory" evidence="6">
    <location>
        <begin position="4"/>
        <end position="118"/>
    </location>
</feature>
<dbReference type="Proteomes" id="UP000008461">
    <property type="component" value="Chromosome"/>
</dbReference>
<dbReference type="CDD" id="cd17574">
    <property type="entry name" value="REC_OmpR"/>
    <property type="match status" value="1"/>
</dbReference>
<protein>
    <submittedName>
        <fullName evidence="8">Two component transcriptional regulator, winged helix family</fullName>
    </submittedName>
</protein>
<dbReference type="GO" id="GO:0032993">
    <property type="term" value="C:protein-DNA complex"/>
    <property type="evidence" value="ECO:0007669"/>
    <property type="project" value="TreeGrafter"/>
</dbReference>
<dbReference type="SUPFAM" id="SSF46894">
    <property type="entry name" value="C-terminal effector domain of the bipartite response regulators"/>
    <property type="match status" value="1"/>
</dbReference>
<accession>F4KW25</accession>
<evidence type="ECO:0000256" key="3">
    <source>
        <dbReference type="ARBA" id="ARBA00023125"/>
    </source>
</evidence>
<gene>
    <name evidence="8" type="ordered locus">Halhy_0311</name>
</gene>
<evidence type="ECO:0000313" key="8">
    <source>
        <dbReference type="EMBL" id="AEE48223.1"/>
    </source>
</evidence>
<proteinExistence type="predicted"/>
<sequence length="231" mass="26665">MGTKVLYVEDELFLGKIVQESLESRGFEVQMISDGAEVMKVFTNFQPDICLLDVMLPNRDGYELGLEIRALFPSLPIIFLTAKTQTEDVLKGFNSGGNDYIRKPFSMEELIARIHNILNLSGQAIAEPPVEQNGVIALGQYQFDLRKYELRFQAQVRKLSHREAELLKILADHRNLTVERKDIMLQIWGDDSFFNSRNLDVYITRLRDYLREDDRVQIITLKGVGYQFIVD</sequence>
<dbReference type="CDD" id="cd00383">
    <property type="entry name" value="trans_reg_C"/>
    <property type="match status" value="1"/>
</dbReference>
<feature type="modified residue" description="4-aspartylphosphate" evidence="4">
    <location>
        <position position="53"/>
    </location>
</feature>
<dbReference type="KEGG" id="hhy:Halhy_0311"/>
<dbReference type="AlphaFoldDB" id="F4KW25"/>
<dbReference type="GO" id="GO:0000156">
    <property type="term" value="F:phosphorelay response regulator activity"/>
    <property type="evidence" value="ECO:0007669"/>
    <property type="project" value="TreeGrafter"/>
</dbReference>
<dbReference type="HOGENOM" id="CLU_000445_30_3_10"/>
<dbReference type="EMBL" id="CP002691">
    <property type="protein sequence ID" value="AEE48223.1"/>
    <property type="molecule type" value="Genomic_DNA"/>
</dbReference>
<evidence type="ECO:0000256" key="4">
    <source>
        <dbReference type="PROSITE-ProRule" id="PRU00169"/>
    </source>
</evidence>
<dbReference type="SMART" id="SM00862">
    <property type="entry name" value="Trans_reg_C"/>
    <property type="match status" value="1"/>
</dbReference>
<dbReference type="STRING" id="760192.Halhy_0311"/>
<dbReference type="InterPro" id="IPR011006">
    <property type="entry name" value="CheY-like_superfamily"/>
</dbReference>
<organism evidence="8 9">
    <name type="scientific">Haliscomenobacter hydrossis (strain ATCC 27775 / DSM 1100 / LMG 10767 / O)</name>
    <dbReference type="NCBI Taxonomy" id="760192"/>
    <lineage>
        <taxon>Bacteria</taxon>
        <taxon>Pseudomonadati</taxon>
        <taxon>Bacteroidota</taxon>
        <taxon>Saprospiria</taxon>
        <taxon>Saprospirales</taxon>
        <taxon>Haliscomenobacteraceae</taxon>
        <taxon>Haliscomenobacter</taxon>
    </lineage>
</organism>
<evidence type="ECO:0000256" key="1">
    <source>
        <dbReference type="ARBA" id="ARBA00022553"/>
    </source>
</evidence>
<feature type="DNA-binding region" description="OmpR/PhoB-type" evidence="5">
    <location>
        <begin position="133"/>
        <end position="230"/>
    </location>
</feature>
<keyword evidence="9" id="KW-1185">Reference proteome</keyword>
<dbReference type="RefSeq" id="WP_013762787.1">
    <property type="nucleotide sequence ID" value="NC_015510.1"/>
</dbReference>
<feature type="domain" description="OmpR/PhoB-type" evidence="7">
    <location>
        <begin position="133"/>
        <end position="230"/>
    </location>
</feature>
<keyword evidence="3 5" id="KW-0238">DNA-binding</keyword>
<dbReference type="SMART" id="SM00448">
    <property type="entry name" value="REC"/>
    <property type="match status" value="1"/>
</dbReference>
<evidence type="ECO:0000259" key="6">
    <source>
        <dbReference type="PROSITE" id="PS50110"/>
    </source>
</evidence>
<dbReference type="Gene3D" id="6.10.250.690">
    <property type="match status" value="1"/>
</dbReference>
<dbReference type="Gene3D" id="3.40.50.2300">
    <property type="match status" value="1"/>
</dbReference>
<dbReference type="Gene3D" id="1.10.10.10">
    <property type="entry name" value="Winged helix-like DNA-binding domain superfamily/Winged helix DNA-binding domain"/>
    <property type="match status" value="1"/>
</dbReference>
<dbReference type="PANTHER" id="PTHR48111:SF40">
    <property type="entry name" value="PHOSPHATE REGULON TRANSCRIPTIONAL REGULATORY PROTEIN PHOB"/>
    <property type="match status" value="1"/>
</dbReference>
<reference key="2">
    <citation type="submission" date="2011-04" db="EMBL/GenBank/DDBJ databases">
        <title>Complete sequence of chromosome of Haliscomenobacter hydrossis DSM 1100.</title>
        <authorList>
            <consortium name="US DOE Joint Genome Institute (JGI-PGF)"/>
            <person name="Lucas S."/>
            <person name="Han J."/>
            <person name="Lapidus A."/>
            <person name="Bruce D."/>
            <person name="Goodwin L."/>
            <person name="Pitluck S."/>
            <person name="Peters L."/>
            <person name="Kyrpides N."/>
            <person name="Mavromatis K."/>
            <person name="Ivanova N."/>
            <person name="Ovchinnikova G."/>
            <person name="Pagani I."/>
            <person name="Daligault H."/>
            <person name="Detter J.C."/>
            <person name="Han C."/>
            <person name="Land M."/>
            <person name="Hauser L."/>
            <person name="Markowitz V."/>
            <person name="Cheng J.-F."/>
            <person name="Hugenholtz P."/>
            <person name="Woyke T."/>
            <person name="Wu D."/>
            <person name="Verbarg S."/>
            <person name="Frueling A."/>
            <person name="Brambilla E."/>
            <person name="Klenk H.-P."/>
            <person name="Eisen J.A."/>
        </authorList>
    </citation>
    <scope>NUCLEOTIDE SEQUENCE</scope>
    <source>
        <strain>DSM 1100</strain>
    </source>
</reference>
<dbReference type="GO" id="GO:0000976">
    <property type="term" value="F:transcription cis-regulatory region binding"/>
    <property type="evidence" value="ECO:0007669"/>
    <property type="project" value="TreeGrafter"/>
</dbReference>
<dbReference type="InterPro" id="IPR036388">
    <property type="entry name" value="WH-like_DNA-bd_sf"/>
</dbReference>
<dbReference type="GO" id="GO:0005829">
    <property type="term" value="C:cytosol"/>
    <property type="evidence" value="ECO:0007669"/>
    <property type="project" value="TreeGrafter"/>
</dbReference>
<dbReference type="SUPFAM" id="SSF52172">
    <property type="entry name" value="CheY-like"/>
    <property type="match status" value="1"/>
</dbReference>
<dbReference type="eggNOG" id="COG0745">
    <property type="taxonomic scope" value="Bacteria"/>
</dbReference>
<evidence type="ECO:0000256" key="5">
    <source>
        <dbReference type="PROSITE-ProRule" id="PRU01091"/>
    </source>
</evidence>
<dbReference type="InterPro" id="IPR001789">
    <property type="entry name" value="Sig_transdc_resp-reg_receiver"/>
</dbReference>
<name>F4KW25_HALH1</name>
<dbReference type="PROSITE" id="PS50110">
    <property type="entry name" value="RESPONSE_REGULATORY"/>
    <property type="match status" value="1"/>
</dbReference>
<dbReference type="InterPro" id="IPR016032">
    <property type="entry name" value="Sig_transdc_resp-reg_C-effctor"/>
</dbReference>